<dbReference type="OrthoDB" id="1036397at2"/>
<dbReference type="STRING" id="1159016.SAMN02927937_01752"/>
<sequence length="70" mass="8385">MVYVFKTSVKTKKEVKQLTPELNGLLPDIKWNFDLEDCEKIFRVETSNEMKDLVVHFLKEKNYFCEELPD</sequence>
<reference evidence="1 2" key="1">
    <citation type="submission" date="2016-10" db="EMBL/GenBank/DDBJ databases">
        <authorList>
            <person name="de Groot N.N."/>
        </authorList>
    </citation>
    <scope>NUCLEOTIDE SEQUENCE [LARGE SCALE GENOMIC DNA]</scope>
    <source>
        <strain evidence="1 2">CGMCC 1.10825</strain>
    </source>
</reference>
<accession>A0A1H6LJZ0</accession>
<gene>
    <name evidence="1" type="ORF">SAMN02927937_01752</name>
</gene>
<dbReference type="EMBL" id="FNXE01000023">
    <property type="protein sequence ID" value="SEH84943.1"/>
    <property type="molecule type" value="Genomic_DNA"/>
</dbReference>
<organism evidence="1 2">
    <name type="scientific">Paenimyroides marinum</name>
    <dbReference type="NCBI Taxonomy" id="1159016"/>
    <lineage>
        <taxon>Bacteria</taxon>
        <taxon>Pseudomonadati</taxon>
        <taxon>Bacteroidota</taxon>
        <taxon>Flavobacteriia</taxon>
        <taxon>Flavobacteriales</taxon>
        <taxon>Flavobacteriaceae</taxon>
        <taxon>Paenimyroides</taxon>
    </lineage>
</organism>
<name>A0A1H6LJZ0_9FLAO</name>
<proteinExistence type="predicted"/>
<evidence type="ECO:0000313" key="2">
    <source>
        <dbReference type="Proteomes" id="UP000199634"/>
    </source>
</evidence>
<evidence type="ECO:0000313" key="1">
    <source>
        <dbReference type="EMBL" id="SEH84943.1"/>
    </source>
</evidence>
<dbReference type="AlphaFoldDB" id="A0A1H6LJZ0"/>
<protein>
    <submittedName>
        <fullName evidence="1">Uncharacterized protein</fullName>
    </submittedName>
</protein>
<keyword evidence="2" id="KW-1185">Reference proteome</keyword>
<dbReference type="Proteomes" id="UP000199634">
    <property type="component" value="Unassembled WGS sequence"/>
</dbReference>
<dbReference type="RefSeq" id="WP_091099139.1">
    <property type="nucleotide sequence ID" value="NZ_FNXE01000023.1"/>
</dbReference>